<feature type="region of interest" description="Disordered" evidence="2">
    <location>
        <begin position="101"/>
        <end position="260"/>
    </location>
</feature>
<feature type="coiled-coil region" evidence="1">
    <location>
        <begin position="563"/>
        <end position="683"/>
    </location>
</feature>
<protein>
    <submittedName>
        <fullName evidence="4">Kinesin protein 1B</fullName>
    </submittedName>
</protein>
<feature type="region of interest" description="Disordered" evidence="2">
    <location>
        <begin position="1"/>
        <end position="29"/>
    </location>
</feature>
<keyword evidence="1" id="KW-0175">Coiled coil</keyword>
<feature type="coiled-coil region" evidence="1">
    <location>
        <begin position="310"/>
        <end position="453"/>
    </location>
</feature>
<name>A0AAD5S8X2_9FUNG</name>
<evidence type="ECO:0000313" key="4">
    <source>
        <dbReference type="EMBL" id="KAJ3049547.1"/>
    </source>
</evidence>
<evidence type="ECO:0000256" key="2">
    <source>
        <dbReference type="SAM" id="MobiDB-lite"/>
    </source>
</evidence>
<keyword evidence="5" id="KW-1185">Reference proteome</keyword>
<feature type="region of interest" description="Disordered" evidence="2">
    <location>
        <begin position="710"/>
        <end position="735"/>
    </location>
</feature>
<dbReference type="InterPro" id="IPR000938">
    <property type="entry name" value="CAP-Gly_domain"/>
</dbReference>
<feature type="compositionally biased region" description="Low complexity" evidence="2">
    <location>
        <begin position="1"/>
        <end position="20"/>
    </location>
</feature>
<comment type="caution">
    <text evidence="4">The sequence shown here is derived from an EMBL/GenBank/DDBJ whole genome shotgun (WGS) entry which is preliminary data.</text>
</comment>
<dbReference type="EMBL" id="JADGJD010000628">
    <property type="protein sequence ID" value="KAJ3049547.1"/>
    <property type="molecule type" value="Genomic_DNA"/>
</dbReference>
<accession>A0AAD5S8X2</accession>
<evidence type="ECO:0000313" key="5">
    <source>
        <dbReference type="Proteomes" id="UP001212841"/>
    </source>
</evidence>
<dbReference type="Gene3D" id="2.30.30.190">
    <property type="entry name" value="CAP Gly-rich-like domain"/>
    <property type="match status" value="1"/>
</dbReference>
<dbReference type="Pfam" id="PF01302">
    <property type="entry name" value="CAP_GLY"/>
    <property type="match status" value="1"/>
</dbReference>
<evidence type="ECO:0000256" key="1">
    <source>
        <dbReference type="SAM" id="Coils"/>
    </source>
</evidence>
<dbReference type="SMART" id="SM01052">
    <property type="entry name" value="CAP_GLY"/>
    <property type="match status" value="1"/>
</dbReference>
<dbReference type="InterPro" id="IPR036859">
    <property type="entry name" value="CAP-Gly_dom_sf"/>
</dbReference>
<evidence type="ECO:0000259" key="3">
    <source>
        <dbReference type="PROSITE" id="PS50245"/>
    </source>
</evidence>
<reference evidence="4" key="1">
    <citation type="submission" date="2020-05" db="EMBL/GenBank/DDBJ databases">
        <title>Phylogenomic resolution of chytrid fungi.</title>
        <authorList>
            <person name="Stajich J.E."/>
            <person name="Amses K."/>
            <person name="Simmons R."/>
            <person name="Seto K."/>
            <person name="Myers J."/>
            <person name="Bonds A."/>
            <person name="Quandt C.A."/>
            <person name="Barry K."/>
            <person name="Liu P."/>
            <person name="Grigoriev I."/>
            <person name="Longcore J.E."/>
            <person name="James T.Y."/>
        </authorList>
    </citation>
    <scope>NUCLEOTIDE SEQUENCE</scope>
    <source>
        <strain evidence="4">JEL0318</strain>
    </source>
</reference>
<organism evidence="4 5">
    <name type="scientific">Rhizophlyctis rosea</name>
    <dbReference type="NCBI Taxonomy" id="64517"/>
    <lineage>
        <taxon>Eukaryota</taxon>
        <taxon>Fungi</taxon>
        <taxon>Fungi incertae sedis</taxon>
        <taxon>Chytridiomycota</taxon>
        <taxon>Chytridiomycota incertae sedis</taxon>
        <taxon>Chytridiomycetes</taxon>
        <taxon>Rhizophlyctidales</taxon>
        <taxon>Rhizophlyctidaceae</taxon>
        <taxon>Rhizophlyctis</taxon>
    </lineage>
</organism>
<dbReference type="PROSITE" id="PS50245">
    <property type="entry name" value="CAP_GLY_2"/>
    <property type="match status" value="1"/>
</dbReference>
<feature type="compositionally biased region" description="Basic and acidic residues" evidence="2">
    <location>
        <begin position="196"/>
        <end position="214"/>
    </location>
</feature>
<dbReference type="SUPFAM" id="SSF74924">
    <property type="entry name" value="Cap-Gly domain"/>
    <property type="match status" value="1"/>
</dbReference>
<dbReference type="AlphaFoldDB" id="A0AAD5S8X2"/>
<sequence>MLSAKAASPKPPRATKSPSPDASPVHVGDNVRIKSTQTWGKVAFIGATEFAKGVWAGVELAQVGMGKNDGSVNNVRYFECADKTGVFVRPDALEVVELGEDGKPISKPTKPRASSVTKSAPKTAVKSVVASAATTKAPIRPKAATPTAPPKATTPTGGPKATTSSASKPPVSAPRSPAKTVRRVPSSATNGSATPKARDTVDVTAIEKRIKELEAENESLKAQVAEKKPIDTPSEEATRSLPSDHPAPSSDDLHNQLTEARASLEHARAEWSAREAELERKLLAAADRSALEQSADDYREKDNTLVADSLLEAQNALTELQGKYDSLVEEKNAAEEKGRFVEDLEGKIRELESQAGEREMPEDKTAELEATKARVAELEAAAAEREAAQAKVVELEAKVEALQAQVEAAAEAKDIAGQHETLKVQYIELQDAHRQLNDKFDELAGEVEKAREGVAAAKEGVTEVEVAAVRAQYEEEIKKLGEALKEKEWFASNLEGQIEELQLHLGKSGDKVTELEALLSEKDTKIVSLEEDLQTTRSITPAAPAAEDTEELRIQLEEKSTLVQTLQIQLSDLLSQNATLTERAAQQIPAPSTDESDAKIASLESEIQTLHSTIESLKTDLQTAKHHESDALSLIEHSRHEYEAAVAHFAELESEKKGLEEKLVEKELEIQRLKEVAEGAKQDARGEEVVEVEEIVEILEPEDFKVADVKEAQAKEEKEAVDGHAPVETKPEVQA</sequence>
<feature type="compositionally biased region" description="Low complexity" evidence="2">
    <location>
        <begin position="119"/>
        <end position="163"/>
    </location>
</feature>
<dbReference type="PANTHER" id="PTHR18916">
    <property type="entry name" value="DYNACTIN 1-RELATED MICROTUBULE-BINDING"/>
    <property type="match status" value="1"/>
</dbReference>
<dbReference type="Proteomes" id="UP001212841">
    <property type="component" value="Unassembled WGS sequence"/>
</dbReference>
<proteinExistence type="predicted"/>
<gene>
    <name evidence="4" type="primary">KHC-73</name>
    <name evidence="4" type="ORF">HK097_009464</name>
</gene>
<feature type="domain" description="CAP-Gly" evidence="3">
    <location>
        <begin position="46"/>
        <end position="89"/>
    </location>
</feature>